<evidence type="ECO:0000256" key="6">
    <source>
        <dbReference type="ARBA" id="ARBA00022556"/>
    </source>
</evidence>
<evidence type="ECO:0000256" key="10">
    <source>
        <dbReference type="ARBA" id="ARBA00048975"/>
    </source>
</evidence>
<proteinExistence type="inferred from homology"/>
<keyword evidence="8 11" id="KW-0808">Transferase</keyword>
<keyword evidence="7 11" id="KW-0328">Glycosyltransferase</keyword>
<evidence type="ECO:0000256" key="1">
    <source>
        <dbReference type="ARBA" id="ARBA00002056"/>
    </source>
</evidence>
<organism evidence="12 13">
    <name type="scientific">Halorhodospira halochloris</name>
    <name type="common">Ectothiorhodospira halochloris</name>
    <dbReference type="NCBI Taxonomy" id="1052"/>
    <lineage>
        <taxon>Bacteria</taxon>
        <taxon>Pseudomonadati</taxon>
        <taxon>Pseudomonadota</taxon>
        <taxon>Gammaproteobacteria</taxon>
        <taxon>Chromatiales</taxon>
        <taxon>Ectothiorhodospiraceae</taxon>
        <taxon>Halorhodospira</taxon>
    </lineage>
</organism>
<name>A0A110B4Y7_HALHR</name>
<dbReference type="Proteomes" id="UP000218890">
    <property type="component" value="Chromosome"/>
</dbReference>
<evidence type="ECO:0000256" key="3">
    <source>
        <dbReference type="ARBA" id="ARBA00012687"/>
    </source>
</evidence>
<dbReference type="PANTHER" id="PTHR30372:SF4">
    <property type="entry name" value="LIPID-A-DISACCHARIDE SYNTHASE, MITOCHONDRIAL-RELATED"/>
    <property type="match status" value="1"/>
</dbReference>
<keyword evidence="9 11" id="KW-0443">Lipid metabolism</keyword>
<comment type="catalytic activity">
    <reaction evidence="10 11">
        <text>a lipid X + a UDP-2-N,3-O-bis[(3R)-3-hydroxyacyl]-alpha-D-glucosamine = a lipid A disaccharide + UDP + H(+)</text>
        <dbReference type="Rhea" id="RHEA:67828"/>
        <dbReference type="ChEBI" id="CHEBI:15378"/>
        <dbReference type="ChEBI" id="CHEBI:58223"/>
        <dbReference type="ChEBI" id="CHEBI:137748"/>
        <dbReference type="ChEBI" id="CHEBI:176338"/>
        <dbReference type="ChEBI" id="CHEBI:176343"/>
        <dbReference type="EC" id="2.4.1.182"/>
    </reaction>
</comment>
<comment type="function">
    <text evidence="1 11">Condensation of UDP-2,3-diacylglucosamine and 2,3-diacylglucosamine-1-phosphate to form lipid A disaccharide, a precursor of lipid A, a phosphorylated glycolipid that anchors the lipopolysaccharide to the outer membrane of the cell.</text>
</comment>
<comment type="similarity">
    <text evidence="2 11">Belongs to the LpxB family.</text>
</comment>
<dbReference type="Pfam" id="PF02684">
    <property type="entry name" value="LpxB"/>
    <property type="match status" value="1"/>
</dbReference>
<evidence type="ECO:0000313" key="12">
    <source>
        <dbReference type="EMBL" id="BAU57460.1"/>
    </source>
</evidence>
<comment type="pathway">
    <text evidence="11">Bacterial outer membrane biogenesis; LPS lipid A biosynthesis.</text>
</comment>
<reference evidence="12" key="1">
    <citation type="submission" date="2016-02" db="EMBL/GenBank/DDBJ databases">
        <title>Halorhodospira halochloris DSM-1059 complete genome, version 2.</title>
        <authorList>
            <person name="Tsukatani Y."/>
        </authorList>
    </citation>
    <scope>NUCLEOTIDE SEQUENCE</scope>
    <source>
        <strain evidence="12">DSM 1059</strain>
    </source>
</reference>
<dbReference type="KEGG" id="hhk:HH1059_07700"/>
<keyword evidence="5 11" id="KW-0444">Lipid biosynthesis</keyword>
<protein>
    <recommendedName>
        <fullName evidence="4 11">Lipid-A-disaccharide synthase</fullName>
        <ecNumber evidence="3 11">2.4.1.182</ecNumber>
    </recommendedName>
</protein>
<evidence type="ECO:0000313" key="13">
    <source>
        <dbReference type="Proteomes" id="UP000218890"/>
    </source>
</evidence>
<dbReference type="UniPathway" id="UPA00973"/>
<dbReference type="AlphaFoldDB" id="A0A110B4Y7"/>
<evidence type="ECO:0000256" key="2">
    <source>
        <dbReference type="ARBA" id="ARBA00007868"/>
    </source>
</evidence>
<dbReference type="GO" id="GO:0009245">
    <property type="term" value="P:lipid A biosynthetic process"/>
    <property type="evidence" value="ECO:0007669"/>
    <property type="project" value="UniProtKB-UniRule"/>
</dbReference>
<dbReference type="OrthoDB" id="9801642at2"/>
<evidence type="ECO:0000256" key="11">
    <source>
        <dbReference type="HAMAP-Rule" id="MF_00392"/>
    </source>
</evidence>
<evidence type="ECO:0000256" key="4">
    <source>
        <dbReference type="ARBA" id="ARBA00020902"/>
    </source>
</evidence>
<evidence type="ECO:0000256" key="9">
    <source>
        <dbReference type="ARBA" id="ARBA00023098"/>
    </source>
</evidence>
<dbReference type="GO" id="GO:0008915">
    <property type="term" value="F:lipid-A-disaccharide synthase activity"/>
    <property type="evidence" value="ECO:0007669"/>
    <property type="project" value="UniProtKB-UniRule"/>
</dbReference>
<dbReference type="InterPro" id="IPR003835">
    <property type="entry name" value="Glyco_trans_19"/>
</dbReference>
<evidence type="ECO:0000256" key="8">
    <source>
        <dbReference type="ARBA" id="ARBA00022679"/>
    </source>
</evidence>
<dbReference type="CDD" id="cd01635">
    <property type="entry name" value="Glycosyltransferase_GTB-type"/>
    <property type="match status" value="1"/>
</dbReference>
<dbReference type="SUPFAM" id="SSF53756">
    <property type="entry name" value="UDP-Glycosyltransferase/glycogen phosphorylase"/>
    <property type="match status" value="1"/>
</dbReference>
<sequence>MAGPRIALLAGELSGDVLGAGLMRALAEYVPGAEYEGVGGPAMEAAGLQRLAPMEGLALMGLTEVVGHLPRLLGLRRQLVNHWIENPPDIFIGIDLPDFNLSVEKRLRSAGITTVHYVSPSVWAWRRGRIKTIRRAVDRMLTLYPFEQSFYDQSGVDAVCVGHPAADRFPLQVDRVVARQSLELSLSSTVVAILPGSRGSEVSRLISEFAAAAAILAEGYDDTRFVVPVASEHLREEISAEFERHGLGERLTLVAGDAARVATSADVAIVASGTATLEVMLAKCPMVVAYRVSWLTYYLVKAMIKVQWVSQPNLLAQESLVVELFQGQACASNLAAEAGYWLDKPHAAQQLRQRFTTIHADLARNADQRAAQAVLEKLQ</sequence>
<accession>A0A110B4Y7</accession>
<gene>
    <name evidence="11 12" type="primary">lpxB</name>
    <name evidence="12" type="ORF">HH1059_07700</name>
</gene>
<dbReference type="RefSeq" id="WP_096408503.1">
    <property type="nucleotide sequence ID" value="NZ_AP017372.2"/>
</dbReference>
<dbReference type="PANTHER" id="PTHR30372">
    <property type="entry name" value="LIPID-A-DISACCHARIDE SYNTHASE"/>
    <property type="match status" value="1"/>
</dbReference>
<keyword evidence="13" id="KW-1185">Reference proteome</keyword>
<evidence type="ECO:0000256" key="7">
    <source>
        <dbReference type="ARBA" id="ARBA00022676"/>
    </source>
</evidence>
<dbReference type="EMBL" id="AP017372">
    <property type="protein sequence ID" value="BAU57460.1"/>
    <property type="molecule type" value="Genomic_DNA"/>
</dbReference>
<keyword evidence="6 11" id="KW-0441">Lipid A biosynthesis</keyword>
<dbReference type="EC" id="2.4.1.182" evidence="3 11"/>
<evidence type="ECO:0000256" key="5">
    <source>
        <dbReference type="ARBA" id="ARBA00022516"/>
    </source>
</evidence>
<dbReference type="GO" id="GO:0016020">
    <property type="term" value="C:membrane"/>
    <property type="evidence" value="ECO:0007669"/>
    <property type="project" value="GOC"/>
</dbReference>
<dbReference type="GO" id="GO:0005543">
    <property type="term" value="F:phospholipid binding"/>
    <property type="evidence" value="ECO:0007669"/>
    <property type="project" value="TreeGrafter"/>
</dbReference>
<dbReference type="HAMAP" id="MF_00392">
    <property type="entry name" value="LpxB"/>
    <property type="match status" value="1"/>
</dbReference>
<dbReference type="NCBIfam" id="TIGR00215">
    <property type="entry name" value="lpxB"/>
    <property type="match status" value="1"/>
</dbReference>